<dbReference type="GO" id="GO:0006310">
    <property type="term" value="P:DNA recombination"/>
    <property type="evidence" value="ECO:0007669"/>
    <property type="project" value="UniProtKB-KW"/>
</dbReference>
<organism evidence="6 7">
    <name type="scientific">Faecalibacterium prausnitzii</name>
    <dbReference type="NCBI Taxonomy" id="853"/>
    <lineage>
        <taxon>Bacteria</taxon>
        <taxon>Bacillati</taxon>
        <taxon>Bacillota</taxon>
        <taxon>Clostridia</taxon>
        <taxon>Eubacteriales</taxon>
        <taxon>Oscillospiraceae</taxon>
        <taxon>Faecalibacterium</taxon>
    </lineage>
</organism>
<name>A0A564T144_9FIRM</name>
<dbReference type="AlphaFoldDB" id="A0A564T144"/>
<reference evidence="6 7" key="1">
    <citation type="submission" date="2019-07" db="EMBL/GenBank/DDBJ databases">
        <authorList>
            <person name="Hibberd C M."/>
            <person name="Gehrig L. J."/>
            <person name="Chang H.-W."/>
            <person name="Venkatesh S."/>
        </authorList>
    </citation>
    <scope>NUCLEOTIDE SEQUENCE [LARGE SCALE GENOMIC DNA]</scope>
    <source>
        <strain evidence="6">Faecalibacterium_prausnitzii_JG_BgPS064</strain>
    </source>
</reference>
<proteinExistence type="inferred from homology"/>
<dbReference type="InterPro" id="IPR050090">
    <property type="entry name" value="Tyrosine_recombinase_XerCD"/>
</dbReference>
<dbReference type="RefSeq" id="WP_158398371.1">
    <property type="nucleotide sequence ID" value="NZ_CABHMY010000089.1"/>
</dbReference>
<protein>
    <submittedName>
        <fullName evidence="6">Transposase from transposon Tn916</fullName>
    </submittedName>
</protein>
<dbReference type="Proteomes" id="UP000406184">
    <property type="component" value="Unassembled WGS sequence"/>
</dbReference>
<evidence type="ECO:0000313" key="6">
    <source>
        <dbReference type="EMBL" id="VUX00923.1"/>
    </source>
</evidence>
<keyword evidence="4" id="KW-0175">Coiled coil</keyword>
<dbReference type="PANTHER" id="PTHR30349:SF41">
    <property type="entry name" value="INTEGRASE_RECOMBINASE PROTEIN MJ0367-RELATED"/>
    <property type="match status" value="1"/>
</dbReference>
<dbReference type="PANTHER" id="PTHR30349">
    <property type="entry name" value="PHAGE INTEGRASE-RELATED"/>
    <property type="match status" value="1"/>
</dbReference>
<dbReference type="Gene3D" id="1.10.443.10">
    <property type="entry name" value="Intergrase catalytic core"/>
    <property type="match status" value="1"/>
</dbReference>
<accession>A0A564T144</accession>
<evidence type="ECO:0000256" key="2">
    <source>
        <dbReference type="ARBA" id="ARBA00023125"/>
    </source>
</evidence>
<dbReference type="Pfam" id="PF00589">
    <property type="entry name" value="Phage_integrase"/>
    <property type="match status" value="1"/>
</dbReference>
<keyword evidence="2" id="KW-0238">DNA-binding</keyword>
<dbReference type="GO" id="GO:0003677">
    <property type="term" value="F:DNA binding"/>
    <property type="evidence" value="ECO:0007669"/>
    <property type="project" value="UniProtKB-KW"/>
</dbReference>
<keyword evidence="7" id="KW-1185">Reference proteome</keyword>
<keyword evidence="3" id="KW-0233">DNA recombination</keyword>
<dbReference type="PROSITE" id="PS51898">
    <property type="entry name" value="TYR_RECOMBINASE"/>
    <property type="match status" value="1"/>
</dbReference>
<evidence type="ECO:0000256" key="3">
    <source>
        <dbReference type="ARBA" id="ARBA00023172"/>
    </source>
</evidence>
<dbReference type="CDD" id="cd01189">
    <property type="entry name" value="INT_ICEBs1_C_like"/>
    <property type="match status" value="1"/>
</dbReference>
<evidence type="ECO:0000256" key="1">
    <source>
        <dbReference type="ARBA" id="ARBA00008857"/>
    </source>
</evidence>
<dbReference type="InterPro" id="IPR011010">
    <property type="entry name" value="DNA_brk_join_enz"/>
</dbReference>
<evidence type="ECO:0000256" key="4">
    <source>
        <dbReference type="SAM" id="Coils"/>
    </source>
</evidence>
<comment type="similarity">
    <text evidence="1">Belongs to the 'phage' integrase family.</text>
</comment>
<evidence type="ECO:0000313" key="7">
    <source>
        <dbReference type="Proteomes" id="UP000406184"/>
    </source>
</evidence>
<feature type="coiled-coil region" evidence="4">
    <location>
        <begin position="42"/>
        <end position="72"/>
    </location>
</feature>
<dbReference type="InterPro" id="IPR002104">
    <property type="entry name" value="Integrase_catalytic"/>
</dbReference>
<dbReference type="SUPFAM" id="SSF56349">
    <property type="entry name" value="DNA breaking-rejoining enzymes"/>
    <property type="match status" value="1"/>
</dbReference>
<sequence>MASFELREPKKKPRYYKLIANVLVNGKIERRYGRFDFDPTELKNARARNAAANAAAAEFERQEQEKADKEASNAGKTFAVVAQEYIASNRSRMAPSVRLKGDYDSNRNKENTSLKKEKYLQRIQCYPEFSEKPIALITKKDCDTIIRFIEDSDARVYKRAVLKSEAKEFKTMSCPKIAKKCTIREETIERIFRGETVSLDSAQQVAAALGKTVEQMFEVEIDRRPMTKKTMREYNLFIRSVLNYANDNYGTSLQMPMIKASGRKGKSVDCLHSDEVEALQAALKECSMLEKAIILCLLNTGVRRGELAGLTWKDVNFREGTIHVSKSLLVFPNYGYQLTTTKESNIRDIDVAPEFMAFLKDYHEQWKSRKKLMGASWQKNLEKKGSKYAQSLLDLRGNDFVICNDYGFPINPDSYAALVRRVGKKAGIEKIHPHMFRHTFVSILLSNPNIGVATVAAEAGHAQPSTTLAIYTQVYDRRRDEIRKQMSRELYKDKF</sequence>
<dbReference type="Gene3D" id="1.10.150.130">
    <property type="match status" value="1"/>
</dbReference>
<dbReference type="InterPro" id="IPR013762">
    <property type="entry name" value="Integrase-like_cat_sf"/>
</dbReference>
<evidence type="ECO:0000259" key="5">
    <source>
        <dbReference type="PROSITE" id="PS51898"/>
    </source>
</evidence>
<dbReference type="EMBL" id="CABHMY010000089">
    <property type="protein sequence ID" value="VUX00923.1"/>
    <property type="molecule type" value="Genomic_DNA"/>
</dbReference>
<dbReference type="InterPro" id="IPR010998">
    <property type="entry name" value="Integrase_recombinase_N"/>
</dbReference>
<gene>
    <name evidence="6" type="primary">Int-Tn_2</name>
    <name evidence="6" type="ORF">FPPS064S07_00156</name>
</gene>
<dbReference type="GO" id="GO:0015074">
    <property type="term" value="P:DNA integration"/>
    <property type="evidence" value="ECO:0007669"/>
    <property type="project" value="InterPro"/>
</dbReference>
<feature type="domain" description="Tyr recombinase" evidence="5">
    <location>
        <begin position="266"/>
        <end position="487"/>
    </location>
</feature>